<keyword evidence="8" id="KW-0143">Chaperone</keyword>
<protein>
    <submittedName>
        <fullName evidence="12">Stage III sporulation protein J family protein</fullName>
    </submittedName>
</protein>
<comment type="similarity">
    <text evidence="9">Belongs to the OXA1/ALB3/YidC family.</text>
</comment>
<dbReference type="InterPro" id="IPR001708">
    <property type="entry name" value="YidC/ALB3/OXA1/COX18"/>
</dbReference>
<dbReference type="PANTHER" id="PTHR12428">
    <property type="entry name" value="OXA1"/>
    <property type="match status" value="1"/>
</dbReference>
<dbReference type="InterPro" id="IPR028055">
    <property type="entry name" value="YidC/Oxa/ALB_C"/>
</dbReference>
<dbReference type="RefSeq" id="WP_246285887.1">
    <property type="nucleotide sequence ID" value="NZ_CAIJCS010000016.1"/>
</dbReference>
<evidence type="ECO:0000256" key="6">
    <source>
        <dbReference type="ARBA" id="ARBA00022989"/>
    </source>
</evidence>
<comment type="subcellular location">
    <subcellularLocation>
        <location evidence="1">Cell membrane</location>
        <topology evidence="1">Multi-pass membrane protein</topology>
    </subcellularLocation>
    <subcellularLocation>
        <location evidence="9">Membrane</location>
        <topology evidence="9">Multi-pass membrane protein</topology>
    </subcellularLocation>
</comment>
<feature type="transmembrane region" description="Helical" evidence="10">
    <location>
        <begin position="154"/>
        <end position="171"/>
    </location>
</feature>
<dbReference type="AlphaFoldDB" id="A0A6V6Y1I7"/>
<keyword evidence="13" id="KW-1185">Reference proteome</keyword>
<accession>A0A6V6Y1I7</accession>
<dbReference type="CDD" id="cd20070">
    <property type="entry name" value="5TM_YidC_Alb3"/>
    <property type="match status" value="1"/>
</dbReference>
<evidence type="ECO:0000313" key="13">
    <source>
        <dbReference type="Proteomes" id="UP000586454"/>
    </source>
</evidence>
<dbReference type="NCBIfam" id="TIGR03592">
    <property type="entry name" value="yidC_oxa1_cterm"/>
    <property type="match status" value="1"/>
</dbReference>
<gene>
    <name evidence="12" type="ORF">PEPNEM18_00743</name>
</gene>
<evidence type="ECO:0000256" key="2">
    <source>
        <dbReference type="ARBA" id="ARBA00022448"/>
    </source>
</evidence>
<proteinExistence type="inferred from homology"/>
<keyword evidence="2" id="KW-0813">Transport</keyword>
<evidence type="ECO:0000256" key="3">
    <source>
        <dbReference type="ARBA" id="ARBA00022475"/>
    </source>
</evidence>
<evidence type="ECO:0000256" key="4">
    <source>
        <dbReference type="ARBA" id="ARBA00022692"/>
    </source>
</evidence>
<evidence type="ECO:0000256" key="5">
    <source>
        <dbReference type="ARBA" id="ARBA00022927"/>
    </source>
</evidence>
<keyword evidence="5" id="KW-0653">Protein transport</keyword>
<evidence type="ECO:0000256" key="7">
    <source>
        <dbReference type="ARBA" id="ARBA00023136"/>
    </source>
</evidence>
<evidence type="ECO:0000256" key="10">
    <source>
        <dbReference type="SAM" id="Phobius"/>
    </source>
</evidence>
<dbReference type="PANTHER" id="PTHR12428:SF65">
    <property type="entry name" value="CYTOCHROME C OXIDASE ASSEMBLY PROTEIN COX18, MITOCHONDRIAL"/>
    <property type="match status" value="1"/>
</dbReference>
<dbReference type="GO" id="GO:0005886">
    <property type="term" value="C:plasma membrane"/>
    <property type="evidence" value="ECO:0007669"/>
    <property type="project" value="UniProtKB-SubCell"/>
</dbReference>
<name>A0A6V6Y1I7_9FIRM</name>
<evidence type="ECO:0000256" key="8">
    <source>
        <dbReference type="ARBA" id="ARBA00023186"/>
    </source>
</evidence>
<evidence type="ECO:0000256" key="9">
    <source>
        <dbReference type="RuleBase" id="RU003945"/>
    </source>
</evidence>
<comment type="caution">
    <text evidence="12">The sequence shown here is derived from an EMBL/GenBank/DDBJ whole genome shotgun (WGS) entry which is preliminary data.</text>
</comment>
<dbReference type="GO" id="GO:0051205">
    <property type="term" value="P:protein insertion into membrane"/>
    <property type="evidence" value="ECO:0007669"/>
    <property type="project" value="TreeGrafter"/>
</dbReference>
<reference evidence="12 13" key="1">
    <citation type="submission" date="2020-06" db="EMBL/GenBank/DDBJ databases">
        <authorList>
            <person name="Criscuolo A."/>
        </authorList>
    </citation>
    <scope>NUCLEOTIDE SEQUENCE [LARGE SCALE GENOMIC DNA]</scope>
    <source>
        <strain evidence="12">1804121828</strain>
    </source>
</reference>
<keyword evidence="6 10" id="KW-1133">Transmembrane helix</keyword>
<dbReference type="EMBL" id="CAIJCS010000016">
    <property type="protein sequence ID" value="CAC9928693.1"/>
    <property type="molecule type" value="Genomic_DNA"/>
</dbReference>
<keyword evidence="4 9" id="KW-0812">Transmembrane</keyword>
<organism evidence="12 13">
    <name type="scientific">Aedoeadaptatus nemausensis</name>
    <dbReference type="NCBI Taxonomy" id="2582829"/>
    <lineage>
        <taxon>Bacteria</taxon>
        <taxon>Bacillati</taxon>
        <taxon>Bacillota</taxon>
        <taxon>Tissierellia</taxon>
        <taxon>Tissierellales</taxon>
        <taxon>Peptoniphilaceae</taxon>
        <taxon>Aedoeadaptatus</taxon>
    </lineage>
</organism>
<dbReference type="Pfam" id="PF02096">
    <property type="entry name" value="60KD_IMP"/>
    <property type="match status" value="1"/>
</dbReference>
<feature type="transmembrane region" description="Helical" evidence="10">
    <location>
        <begin position="192"/>
        <end position="215"/>
    </location>
</feature>
<dbReference type="InterPro" id="IPR047196">
    <property type="entry name" value="YidC_ALB_C"/>
</dbReference>
<feature type="transmembrane region" description="Helical" evidence="10">
    <location>
        <begin position="30"/>
        <end position="54"/>
    </location>
</feature>
<sequence length="241" mass="27777">MINALASFFGVILRHIYDFVSSIGSEPVAISYYAIAIIVTTLLLRFALLPLNLFQTKNQLKMAKIQPEMKKIQKKYENDPQLLAQKQSQLYKEAEFNPLSGCLPMLIQFPVLLAFYRIFMFPTKFAFTNPEFYASIQKNFFFVPTLDHPDPTKLVLPIIAAFFTWLSTYLVQKANAGPSTEQSEQMMKSMSIMMPIMILFFARNMAAGLVLYWIVGSIYTIFQQQISNKFIEKEKEKEKEA</sequence>
<evidence type="ECO:0000259" key="11">
    <source>
        <dbReference type="Pfam" id="PF02096"/>
    </source>
</evidence>
<dbReference type="Proteomes" id="UP000586454">
    <property type="component" value="Unassembled WGS sequence"/>
</dbReference>
<evidence type="ECO:0000313" key="12">
    <source>
        <dbReference type="EMBL" id="CAC9928693.1"/>
    </source>
</evidence>
<feature type="transmembrane region" description="Helical" evidence="10">
    <location>
        <begin position="96"/>
        <end position="119"/>
    </location>
</feature>
<dbReference type="GO" id="GO:0032977">
    <property type="term" value="F:membrane insertase activity"/>
    <property type="evidence" value="ECO:0007669"/>
    <property type="project" value="InterPro"/>
</dbReference>
<keyword evidence="3" id="KW-1003">Cell membrane</keyword>
<evidence type="ECO:0000256" key="1">
    <source>
        <dbReference type="ARBA" id="ARBA00004651"/>
    </source>
</evidence>
<dbReference type="GO" id="GO:0015031">
    <property type="term" value="P:protein transport"/>
    <property type="evidence" value="ECO:0007669"/>
    <property type="project" value="UniProtKB-KW"/>
</dbReference>
<feature type="domain" description="Membrane insertase YidC/Oxa/ALB C-terminal" evidence="11">
    <location>
        <begin position="33"/>
        <end position="228"/>
    </location>
</feature>
<keyword evidence="7 10" id="KW-0472">Membrane</keyword>